<proteinExistence type="predicted"/>
<accession>W2Y016</accession>
<dbReference type="EMBL" id="ANIY01004673">
    <property type="protein sequence ID" value="ETP28450.1"/>
    <property type="molecule type" value="Genomic_DNA"/>
</dbReference>
<sequence>MWKFLNPSITQREQLYSTQLETYRTVFQSAGVLGA</sequence>
<protein>
    <submittedName>
        <fullName evidence="1">Uncharacterized protein</fullName>
    </submittedName>
</protein>
<organism evidence="1 2">
    <name type="scientific">Phytophthora nicotianae P10297</name>
    <dbReference type="NCBI Taxonomy" id="1317064"/>
    <lineage>
        <taxon>Eukaryota</taxon>
        <taxon>Sar</taxon>
        <taxon>Stramenopiles</taxon>
        <taxon>Oomycota</taxon>
        <taxon>Peronosporomycetes</taxon>
        <taxon>Peronosporales</taxon>
        <taxon>Peronosporaceae</taxon>
        <taxon>Phytophthora</taxon>
    </lineage>
</organism>
<gene>
    <name evidence="1" type="ORF">F442_22256</name>
</gene>
<evidence type="ECO:0000313" key="1">
    <source>
        <dbReference type="EMBL" id="ETP28450.1"/>
    </source>
</evidence>
<comment type="caution">
    <text evidence="1">The sequence shown here is derived from an EMBL/GenBank/DDBJ whole genome shotgun (WGS) entry which is preliminary data.</text>
</comment>
<evidence type="ECO:0000313" key="2">
    <source>
        <dbReference type="Proteomes" id="UP000018948"/>
    </source>
</evidence>
<feature type="non-terminal residue" evidence="1">
    <location>
        <position position="35"/>
    </location>
</feature>
<reference evidence="1 2" key="1">
    <citation type="submission" date="2013-11" db="EMBL/GenBank/DDBJ databases">
        <title>The Genome Sequence of Phytophthora parasitica P10297.</title>
        <authorList>
            <consortium name="The Broad Institute Genomics Platform"/>
            <person name="Russ C."/>
            <person name="Tyler B."/>
            <person name="Panabieres F."/>
            <person name="Shan W."/>
            <person name="Tripathy S."/>
            <person name="Grunwald N."/>
            <person name="Machado M."/>
            <person name="Johnson C.S."/>
            <person name="Walker B."/>
            <person name="Young S.K."/>
            <person name="Zeng Q."/>
            <person name="Gargeya S."/>
            <person name="Fitzgerald M."/>
            <person name="Haas B."/>
            <person name="Abouelleil A."/>
            <person name="Allen A.W."/>
            <person name="Alvarado L."/>
            <person name="Arachchi H.M."/>
            <person name="Berlin A.M."/>
            <person name="Chapman S.B."/>
            <person name="Gainer-Dewar J."/>
            <person name="Goldberg J."/>
            <person name="Griggs A."/>
            <person name="Gujja S."/>
            <person name="Hansen M."/>
            <person name="Howarth C."/>
            <person name="Imamovic A."/>
            <person name="Ireland A."/>
            <person name="Larimer J."/>
            <person name="McCowan C."/>
            <person name="Murphy C."/>
            <person name="Pearson M."/>
            <person name="Poon T.W."/>
            <person name="Priest M."/>
            <person name="Roberts A."/>
            <person name="Saif S."/>
            <person name="Shea T."/>
            <person name="Sisk P."/>
            <person name="Sykes S."/>
            <person name="Wortman J."/>
            <person name="Nusbaum C."/>
            <person name="Birren B."/>
        </authorList>
    </citation>
    <scope>NUCLEOTIDE SEQUENCE [LARGE SCALE GENOMIC DNA]</scope>
    <source>
        <strain evidence="1 2">P10297</strain>
    </source>
</reference>
<dbReference type="AlphaFoldDB" id="W2Y016"/>
<name>W2Y016_PHYNI</name>
<dbReference type="Proteomes" id="UP000018948">
    <property type="component" value="Unassembled WGS sequence"/>
</dbReference>